<evidence type="ECO:0000256" key="1">
    <source>
        <dbReference type="SAM" id="Phobius"/>
    </source>
</evidence>
<keyword evidence="1" id="KW-0472">Membrane</keyword>
<keyword evidence="1" id="KW-1133">Transmembrane helix</keyword>
<name>A0A6J7EGZ9_9ZZZZ</name>
<organism evidence="2">
    <name type="scientific">freshwater metagenome</name>
    <dbReference type="NCBI Taxonomy" id="449393"/>
    <lineage>
        <taxon>unclassified sequences</taxon>
        <taxon>metagenomes</taxon>
        <taxon>ecological metagenomes</taxon>
    </lineage>
</organism>
<sequence>MAAQECVTYPLALALEDVVPIVLAGFGYWYLSKRVSDDFDGARSVALAMKIAAFLLVLCSFIAGPVRKILSHAAAVPICAPDFDVPYSQLQIPFVSALAPGFALLTWGVICTLRSRKVAFWPFVALLALGVVGAVAAGERTILFAVGGLWATALAVSTGILASRQRDFVATGLFALYALGTLALPPISSKGNVSDVKVQWLAQGINTATQAIFLYACYRLVTGFVRQSKGTHS</sequence>
<feature type="transmembrane region" description="Helical" evidence="1">
    <location>
        <begin position="118"/>
        <end position="136"/>
    </location>
</feature>
<feature type="transmembrane region" description="Helical" evidence="1">
    <location>
        <begin position="200"/>
        <end position="221"/>
    </location>
</feature>
<dbReference type="EMBL" id="CAFBLM010000068">
    <property type="protein sequence ID" value="CAB4878933.1"/>
    <property type="molecule type" value="Genomic_DNA"/>
</dbReference>
<protein>
    <submittedName>
        <fullName evidence="2">Unannotated protein</fullName>
    </submittedName>
</protein>
<proteinExistence type="predicted"/>
<feature type="transmembrane region" description="Helical" evidence="1">
    <location>
        <begin position="168"/>
        <end position="188"/>
    </location>
</feature>
<keyword evidence="1" id="KW-0812">Transmembrane</keyword>
<feature type="transmembrane region" description="Helical" evidence="1">
    <location>
        <begin position="142"/>
        <end position="161"/>
    </location>
</feature>
<feature type="transmembrane region" description="Helical" evidence="1">
    <location>
        <begin position="12"/>
        <end position="31"/>
    </location>
</feature>
<evidence type="ECO:0000313" key="2">
    <source>
        <dbReference type="EMBL" id="CAB4878933.1"/>
    </source>
</evidence>
<feature type="transmembrane region" description="Helical" evidence="1">
    <location>
        <begin position="51"/>
        <end position="70"/>
    </location>
</feature>
<accession>A0A6J7EGZ9</accession>
<dbReference type="AlphaFoldDB" id="A0A6J7EGZ9"/>
<reference evidence="2" key="1">
    <citation type="submission" date="2020-05" db="EMBL/GenBank/DDBJ databases">
        <authorList>
            <person name="Chiriac C."/>
            <person name="Salcher M."/>
            <person name="Ghai R."/>
            <person name="Kavagutti S V."/>
        </authorList>
    </citation>
    <scope>NUCLEOTIDE SEQUENCE</scope>
</reference>
<gene>
    <name evidence="2" type="ORF">UFOPK3401_01264</name>
</gene>
<feature type="transmembrane region" description="Helical" evidence="1">
    <location>
        <begin position="90"/>
        <end position="111"/>
    </location>
</feature>